<accession>A0A9J6GG70</accession>
<evidence type="ECO:0000256" key="5">
    <source>
        <dbReference type="PROSITE-ProRule" id="PRU00047"/>
    </source>
</evidence>
<keyword evidence="2" id="KW-0677">Repeat</keyword>
<proteinExistence type="predicted"/>
<dbReference type="Gene3D" id="4.10.60.10">
    <property type="entry name" value="Zinc finger, CCHC-type"/>
    <property type="match status" value="3"/>
</dbReference>
<protein>
    <recommendedName>
        <fullName evidence="7">CCHC-type domain-containing protein</fullName>
    </recommendedName>
</protein>
<keyword evidence="9" id="KW-1185">Reference proteome</keyword>
<name>A0A9J6GG70_HAELO</name>
<dbReference type="GO" id="GO:0003676">
    <property type="term" value="F:nucleic acid binding"/>
    <property type="evidence" value="ECO:0007669"/>
    <property type="project" value="InterPro"/>
</dbReference>
<evidence type="ECO:0000256" key="6">
    <source>
        <dbReference type="SAM" id="MobiDB-lite"/>
    </source>
</evidence>
<dbReference type="EMBL" id="JABSTR010000006">
    <property type="protein sequence ID" value="KAH9373512.1"/>
    <property type="molecule type" value="Genomic_DNA"/>
</dbReference>
<comment type="caution">
    <text evidence="8">The sequence shown here is derived from an EMBL/GenBank/DDBJ whole genome shotgun (WGS) entry which is preliminary data.</text>
</comment>
<dbReference type="VEuPathDB" id="VectorBase:HLOH_043097"/>
<dbReference type="PANTHER" id="PTHR47103">
    <property type="entry name" value="DNA-BINDING PROTEIN"/>
    <property type="match status" value="1"/>
</dbReference>
<feature type="region of interest" description="Disordered" evidence="6">
    <location>
        <begin position="95"/>
        <end position="126"/>
    </location>
</feature>
<dbReference type="AlphaFoldDB" id="A0A9J6GG70"/>
<dbReference type="Proteomes" id="UP000821853">
    <property type="component" value="Chromosome 4"/>
</dbReference>
<evidence type="ECO:0000256" key="3">
    <source>
        <dbReference type="ARBA" id="ARBA00022771"/>
    </source>
</evidence>
<sequence length="126" mass="14208">MNYTPHIRENKCNRIGHLARNCKEATDRCYRCNGTGHISKDCQHRPEEMSCYKCGKMGHIARQCKEPEKTCQICHKQGHISRDCTNSDRDDRKRYTCGHMGHISRPRPAAMTLSPTSATGGTSVGT</sequence>
<feature type="compositionally biased region" description="Polar residues" evidence="6">
    <location>
        <begin position="113"/>
        <end position="126"/>
    </location>
</feature>
<dbReference type="OMA" id="NCKEATD"/>
<evidence type="ECO:0000256" key="4">
    <source>
        <dbReference type="ARBA" id="ARBA00022833"/>
    </source>
</evidence>
<feature type="domain" description="CCHC-type" evidence="7">
    <location>
        <begin position="51"/>
        <end position="66"/>
    </location>
</feature>
<dbReference type="InterPro" id="IPR001878">
    <property type="entry name" value="Znf_CCHC"/>
</dbReference>
<dbReference type="InterPro" id="IPR036875">
    <property type="entry name" value="Znf_CCHC_sf"/>
</dbReference>
<dbReference type="SMART" id="SM00343">
    <property type="entry name" value="ZnF_C2HC"/>
    <property type="match status" value="4"/>
</dbReference>
<reference evidence="8 9" key="1">
    <citation type="journal article" date="2020" name="Cell">
        <title>Large-Scale Comparative Analyses of Tick Genomes Elucidate Their Genetic Diversity and Vector Capacities.</title>
        <authorList>
            <consortium name="Tick Genome and Microbiome Consortium (TIGMIC)"/>
            <person name="Jia N."/>
            <person name="Wang J."/>
            <person name="Shi W."/>
            <person name="Du L."/>
            <person name="Sun Y."/>
            <person name="Zhan W."/>
            <person name="Jiang J.F."/>
            <person name="Wang Q."/>
            <person name="Zhang B."/>
            <person name="Ji P."/>
            <person name="Bell-Sakyi L."/>
            <person name="Cui X.M."/>
            <person name="Yuan T.T."/>
            <person name="Jiang B.G."/>
            <person name="Yang W.F."/>
            <person name="Lam T.T."/>
            <person name="Chang Q.C."/>
            <person name="Ding S.J."/>
            <person name="Wang X.J."/>
            <person name="Zhu J.G."/>
            <person name="Ruan X.D."/>
            <person name="Zhao L."/>
            <person name="Wei J.T."/>
            <person name="Ye R.Z."/>
            <person name="Que T.C."/>
            <person name="Du C.H."/>
            <person name="Zhou Y.H."/>
            <person name="Cheng J.X."/>
            <person name="Dai P.F."/>
            <person name="Guo W.B."/>
            <person name="Han X.H."/>
            <person name="Huang E.J."/>
            <person name="Li L.F."/>
            <person name="Wei W."/>
            <person name="Gao Y.C."/>
            <person name="Liu J.Z."/>
            <person name="Shao H.Z."/>
            <person name="Wang X."/>
            <person name="Wang C.C."/>
            <person name="Yang T.C."/>
            <person name="Huo Q.B."/>
            <person name="Li W."/>
            <person name="Chen H.Y."/>
            <person name="Chen S.E."/>
            <person name="Zhou L.G."/>
            <person name="Ni X.B."/>
            <person name="Tian J.H."/>
            <person name="Sheng Y."/>
            <person name="Liu T."/>
            <person name="Pan Y.S."/>
            <person name="Xia L.Y."/>
            <person name="Li J."/>
            <person name="Zhao F."/>
            <person name="Cao W.C."/>
        </authorList>
    </citation>
    <scope>NUCLEOTIDE SEQUENCE [LARGE SCALE GENOMIC DNA]</scope>
    <source>
        <strain evidence="8">HaeL-2018</strain>
    </source>
</reference>
<evidence type="ECO:0000259" key="7">
    <source>
        <dbReference type="PROSITE" id="PS50158"/>
    </source>
</evidence>
<keyword evidence="3 5" id="KW-0863">Zinc-finger</keyword>
<feature type="domain" description="CCHC-type" evidence="7">
    <location>
        <begin position="28"/>
        <end position="42"/>
    </location>
</feature>
<dbReference type="Pfam" id="PF00098">
    <property type="entry name" value="zf-CCHC"/>
    <property type="match status" value="4"/>
</dbReference>
<gene>
    <name evidence="8" type="ORF">HPB48_003464</name>
</gene>
<dbReference type="OrthoDB" id="6475417at2759"/>
<dbReference type="GO" id="GO:0008270">
    <property type="term" value="F:zinc ion binding"/>
    <property type="evidence" value="ECO:0007669"/>
    <property type="project" value="UniProtKB-KW"/>
</dbReference>
<evidence type="ECO:0000313" key="8">
    <source>
        <dbReference type="EMBL" id="KAH9373512.1"/>
    </source>
</evidence>
<organism evidence="8 9">
    <name type="scientific">Haemaphysalis longicornis</name>
    <name type="common">Bush tick</name>
    <dbReference type="NCBI Taxonomy" id="44386"/>
    <lineage>
        <taxon>Eukaryota</taxon>
        <taxon>Metazoa</taxon>
        <taxon>Ecdysozoa</taxon>
        <taxon>Arthropoda</taxon>
        <taxon>Chelicerata</taxon>
        <taxon>Arachnida</taxon>
        <taxon>Acari</taxon>
        <taxon>Parasitiformes</taxon>
        <taxon>Ixodida</taxon>
        <taxon>Ixodoidea</taxon>
        <taxon>Ixodidae</taxon>
        <taxon>Haemaphysalinae</taxon>
        <taxon>Haemaphysalis</taxon>
    </lineage>
</organism>
<dbReference type="SUPFAM" id="SSF57756">
    <property type="entry name" value="Retrovirus zinc finger-like domains"/>
    <property type="match status" value="2"/>
</dbReference>
<evidence type="ECO:0000313" key="9">
    <source>
        <dbReference type="Proteomes" id="UP000821853"/>
    </source>
</evidence>
<keyword evidence="1" id="KW-0479">Metal-binding</keyword>
<dbReference type="PANTHER" id="PTHR47103:SF8">
    <property type="entry name" value="DNA-BINDING PROTEIN"/>
    <property type="match status" value="1"/>
</dbReference>
<keyword evidence="4" id="KW-0862">Zinc</keyword>
<evidence type="ECO:0000256" key="1">
    <source>
        <dbReference type="ARBA" id="ARBA00022723"/>
    </source>
</evidence>
<evidence type="ECO:0000256" key="2">
    <source>
        <dbReference type="ARBA" id="ARBA00022737"/>
    </source>
</evidence>
<feature type="domain" description="CCHC-type" evidence="7">
    <location>
        <begin position="71"/>
        <end position="86"/>
    </location>
</feature>
<dbReference type="PROSITE" id="PS50158">
    <property type="entry name" value="ZF_CCHC"/>
    <property type="match status" value="3"/>
</dbReference>